<evidence type="ECO:0000256" key="1">
    <source>
        <dbReference type="SAM" id="MobiDB-lite"/>
    </source>
</evidence>
<name>A0A1Q9E4N0_SYMMI</name>
<feature type="region of interest" description="Disordered" evidence="1">
    <location>
        <begin position="116"/>
        <end position="170"/>
    </location>
</feature>
<organism evidence="2 3">
    <name type="scientific">Symbiodinium microadriaticum</name>
    <name type="common">Dinoflagellate</name>
    <name type="synonym">Zooxanthella microadriatica</name>
    <dbReference type="NCBI Taxonomy" id="2951"/>
    <lineage>
        <taxon>Eukaryota</taxon>
        <taxon>Sar</taxon>
        <taxon>Alveolata</taxon>
        <taxon>Dinophyceae</taxon>
        <taxon>Suessiales</taxon>
        <taxon>Symbiodiniaceae</taxon>
        <taxon>Symbiodinium</taxon>
    </lineage>
</organism>
<dbReference type="Proteomes" id="UP000186817">
    <property type="component" value="Unassembled WGS sequence"/>
</dbReference>
<feature type="compositionally biased region" description="Low complexity" evidence="1">
    <location>
        <begin position="154"/>
        <end position="165"/>
    </location>
</feature>
<gene>
    <name evidence="2" type="ORF">AK812_SmicGene14781</name>
</gene>
<sequence>MPSSTRYASPRLHSHEAIGCVGGQVIFQSVTDTGGTSRSARYVLDMVGIDPLPSGDVTTAWNFNGSVYCAYNDTVYEILYEFASHLGVTDIVTRTGEVFVGPAAAANTSQVPITNDGLNCPGNSPFAEVTTTTSTTTTTTPEPLQVRLGERSEASGSSASTSGLSNGLAPYGQRPSSAMPWCGPSALTPLEEFARSLPALGAAEEALPMEFPMYTVPEMQMTQIYSHEELLAQDLLVEFNENMSKAVFVTHQWLGSDRPDPEFQQMKIFQAEADTCERRGRSAGAWRESLAYISTPL</sequence>
<comment type="caution">
    <text evidence="2">The sequence shown here is derived from an EMBL/GenBank/DDBJ whole genome shotgun (WGS) entry which is preliminary data.</text>
</comment>
<dbReference type="OrthoDB" id="421225at2759"/>
<dbReference type="EMBL" id="LSRX01000265">
    <property type="protein sequence ID" value="OLQ02377.1"/>
    <property type="molecule type" value="Genomic_DNA"/>
</dbReference>
<accession>A0A1Q9E4N0</accession>
<evidence type="ECO:0000313" key="3">
    <source>
        <dbReference type="Proteomes" id="UP000186817"/>
    </source>
</evidence>
<keyword evidence="3" id="KW-1185">Reference proteome</keyword>
<proteinExistence type="predicted"/>
<protein>
    <submittedName>
        <fullName evidence="2">Uncharacterized protein</fullName>
    </submittedName>
</protein>
<reference evidence="2 3" key="1">
    <citation type="submission" date="2016-02" db="EMBL/GenBank/DDBJ databases">
        <title>Genome analysis of coral dinoflagellate symbionts highlights evolutionary adaptations to a symbiotic lifestyle.</title>
        <authorList>
            <person name="Aranda M."/>
            <person name="Li Y."/>
            <person name="Liew Y.J."/>
            <person name="Baumgarten S."/>
            <person name="Simakov O."/>
            <person name="Wilson M."/>
            <person name="Piel J."/>
            <person name="Ashoor H."/>
            <person name="Bougouffa S."/>
            <person name="Bajic V.B."/>
            <person name="Ryu T."/>
            <person name="Ravasi T."/>
            <person name="Bayer T."/>
            <person name="Micklem G."/>
            <person name="Kim H."/>
            <person name="Bhak J."/>
            <person name="Lajeunesse T.C."/>
            <person name="Voolstra C.R."/>
        </authorList>
    </citation>
    <scope>NUCLEOTIDE SEQUENCE [LARGE SCALE GENOMIC DNA]</scope>
    <source>
        <strain evidence="2 3">CCMP2467</strain>
    </source>
</reference>
<feature type="compositionally biased region" description="Low complexity" evidence="1">
    <location>
        <begin position="130"/>
        <end position="140"/>
    </location>
</feature>
<dbReference type="AlphaFoldDB" id="A0A1Q9E4N0"/>
<evidence type="ECO:0000313" key="2">
    <source>
        <dbReference type="EMBL" id="OLQ02377.1"/>
    </source>
</evidence>